<evidence type="ECO:0000313" key="9">
    <source>
        <dbReference type="EMBL" id="MDN7226746.1"/>
    </source>
</evidence>
<feature type="transmembrane region" description="Helical" evidence="8">
    <location>
        <begin position="167"/>
        <end position="186"/>
    </location>
</feature>
<evidence type="ECO:0000256" key="8">
    <source>
        <dbReference type="SAM" id="Phobius"/>
    </source>
</evidence>
<comment type="caution">
    <text evidence="9">The sequence shown here is derived from an EMBL/GenBank/DDBJ whole genome shotgun (WGS) entry which is preliminary data.</text>
</comment>
<dbReference type="Gene3D" id="1.20.1530.20">
    <property type="match status" value="1"/>
</dbReference>
<gene>
    <name evidence="9" type="ORF">QWY15_05490</name>
</gene>
<feature type="transmembrane region" description="Helical" evidence="8">
    <location>
        <begin position="98"/>
        <end position="120"/>
    </location>
</feature>
<feature type="transmembrane region" description="Helical" evidence="8">
    <location>
        <begin position="12"/>
        <end position="33"/>
    </location>
</feature>
<dbReference type="EMBL" id="JAUJWW010000002">
    <property type="protein sequence ID" value="MDN7226746.1"/>
    <property type="molecule type" value="Genomic_DNA"/>
</dbReference>
<dbReference type="PANTHER" id="PTHR43057">
    <property type="entry name" value="ARSENITE EFFLUX TRANSPORTER"/>
    <property type="match status" value="1"/>
</dbReference>
<comment type="similarity">
    <text evidence="2">Belongs to the arsenical resistance-3 (ACR3) (TC 2.A.59) family.</text>
</comment>
<evidence type="ECO:0000256" key="5">
    <source>
        <dbReference type="ARBA" id="ARBA00022692"/>
    </source>
</evidence>
<dbReference type="PANTHER" id="PTHR43057:SF1">
    <property type="entry name" value="ARSENICAL-RESISTANCE PROTEIN 3"/>
    <property type="match status" value="1"/>
</dbReference>
<name>A0ABT8MPC3_9BACL</name>
<accession>A0ABT8MPC3</accession>
<feature type="transmembrane region" description="Helical" evidence="8">
    <location>
        <begin position="39"/>
        <end position="57"/>
    </location>
</feature>
<dbReference type="InterPro" id="IPR038770">
    <property type="entry name" value="Na+/solute_symporter_sf"/>
</dbReference>
<dbReference type="InterPro" id="IPR004706">
    <property type="entry name" value="Arsenical-R_Acr3"/>
</dbReference>
<evidence type="ECO:0000313" key="10">
    <source>
        <dbReference type="Proteomes" id="UP001172054"/>
    </source>
</evidence>
<organism evidence="9 10">
    <name type="scientific">Planococcus liqunii</name>
    <dbReference type="NCBI Taxonomy" id="3058394"/>
    <lineage>
        <taxon>Bacteria</taxon>
        <taxon>Bacillati</taxon>
        <taxon>Bacillota</taxon>
        <taxon>Bacilli</taxon>
        <taxon>Bacillales</taxon>
        <taxon>Caryophanaceae</taxon>
        <taxon>Planococcus</taxon>
    </lineage>
</organism>
<evidence type="ECO:0000256" key="1">
    <source>
        <dbReference type="ARBA" id="ARBA00004651"/>
    </source>
</evidence>
<evidence type="ECO:0000256" key="3">
    <source>
        <dbReference type="ARBA" id="ARBA00022448"/>
    </source>
</evidence>
<dbReference type="InterPro" id="IPR002657">
    <property type="entry name" value="BilAc:Na_symport/Acr3"/>
</dbReference>
<reference evidence="9 10" key="1">
    <citation type="submission" date="2023-06" db="EMBL/GenBank/DDBJ databases">
        <title>Novel species in genus Planococcus.</title>
        <authorList>
            <person name="Ning S."/>
        </authorList>
    </citation>
    <scope>NUCLEOTIDE SEQUENCE [LARGE SCALE GENOMIC DNA]</scope>
    <source>
        <strain evidence="9 10">N064</strain>
    </source>
</reference>
<dbReference type="Pfam" id="PF01758">
    <property type="entry name" value="SBF"/>
    <property type="match status" value="1"/>
</dbReference>
<evidence type="ECO:0000256" key="7">
    <source>
        <dbReference type="ARBA" id="ARBA00023136"/>
    </source>
</evidence>
<keyword evidence="6 8" id="KW-1133">Transmembrane helix</keyword>
<dbReference type="Proteomes" id="UP001172054">
    <property type="component" value="Unassembled WGS sequence"/>
</dbReference>
<proteinExistence type="inferred from homology"/>
<keyword evidence="7 8" id="KW-0472">Membrane</keyword>
<evidence type="ECO:0000256" key="4">
    <source>
        <dbReference type="ARBA" id="ARBA00022475"/>
    </source>
</evidence>
<feature type="transmembrane region" description="Helical" evidence="8">
    <location>
        <begin position="69"/>
        <end position="92"/>
    </location>
</feature>
<comment type="subcellular location">
    <subcellularLocation>
        <location evidence="1">Cell membrane</location>
        <topology evidence="1">Multi-pass membrane protein</topology>
    </subcellularLocation>
</comment>
<keyword evidence="5 8" id="KW-0812">Transmembrane</keyword>
<feature type="transmembrane region" description="Helical" evidence="8">
    <location>
        <begin position="228"/>
        <end position="251"/>
    </location>
</feature>
<protein>
    <submittedName>
        <fullName evidence="9">Arsenic resistance protein</fullName>
    </submittedName>
</protein>
<evidence type="ECO:0000256" key="2">
    <source>
        <dbReference type="ARBA" id="ARBA00010110"/>
    </source>
</evidence>
<keyword evidence="4" id="KW-1003">Cell membrane</keyword>
<feature type="transmembrane region" description="Helical" evidence="8">
    <location>
        <begin position="127"/>
        <end position="147"/>
    </location>
</feature>
<keyword evidence="10" id="KW-1185">Reference proteome</keyword>
<keyword evidence="3" id="KW-0813">Transport</keyword>
<evidence type="ECO:0000256" key="6">
    <source>
        <dbReference type="ARBA" id="ARBA00022989"/>
    </source>
</evidence>
<sequence>MMTRENLENNQVWLYVVVLAAAAGFGLLIPDMARQLDGTISVVIAVLMYSMFSQIPFTALKQSFANRRFIWALLTVNYLAVPLVVWILSALLPDHPPLLLGVYLVLLTPCIDYVIVFTALGRGNEKLILMATPILFLTQLLLLPLYLWLFMGEAATGIVEPGPFLEAFIGLIVIPLGIAIAVQLLARKAPTGHSILTFSAWLPVPFMALTLFVVVASQIGKLSAYMDLLIQVIPIYVAFMVIVPVVSRFIAKGFKLDTGSSRALIFSGSTRNSLVVLPLALALPDEVSTLVAAVIVTQTIVELAGELVYIRLVPGLLLREKTA</sequence>
<dbReference type="RefSeq" id="WP_301725694.1">
    <property type="nucleotide sequence ID" value="NZ_JAUJWW010000002.1"/>
</dbReference>
<feature type="transmembrane region" description="Helical" evidence="8">
    <location>
        <begin position="198"/>
        <end position="216"/>
    </location>
</feature>